<gene>
    <name evidence="2" type="ORF">CB0940_03635</name>
</gene>
<evidence type="ECO:0000313" key="3">
    <source>
        <dbReference type="Proteomes" id="UP000230605"/>
    </source>
</evidence>
<feature type="compositionally biased region" description="Low complexity" evidence="1">
    <location>
        <begin position="128"/>
        <end position="137"/>
    </location>
</feature>
<reference evidence="2 3" key="1">
    <citation type="submission" date="2015-10" db="EMBL/GenBank/DDBJ databases">
        <title>The cercosporin biosynthetic gene cluster was horizontally transferred to several fungal lineages and shown to be expanded in Cercospora beticola based on microsynteny with recipient genomes.</title>
        <authorList>
            <person name="De Jonge R."/>
            <person name="Ebert M.K."/>
            <person name="Suttle J.C."/>
            <person name="Jurick Ii W.M."/>
            <person name="Secor G.A."/>
            <person name="Thomma B.P."/>
            <person name="Van De Peer Y."/>
            <person name="Bolton M.D."/>
        </authorList>
    </citation>
    <scope>NUCLEOTIDE SEQUENCE [LARGE SCALE GENOMIC DNA]</scope>
    <source>
        <strain evidence="2 3">09-40</strain>
    </source>
</reference>
<dbReference type="EMBL" id="LKMD01000101">
    <property type="protein sequence ID" value="PIA98924.1"/>
    <property type="molecule type" value="Genomic_DNA"/>
</dbReference>
<dbReference type="OrthoDB" id="3646958at2759"/>
<organism evidence="2 3">
    <name type="scientific">Cercospora beticola</name>
    <name type="common">Sugarbeet leaf spot fungus</name>
    <dbReference type="NCBI Taxonomy" id="122368"/>
    <lineage>
        <taxon>Eukaryota</taxon>
        <taxon>Fungi</taxon>
        <taxon>Dikarya</taxon>
        <taxon>Ascomycota</taxon>
        <taxon>Pezizomycotina</taxon>
        <taxon>Dothideomycetes</taxon>
        <taxon>Dothideomycetidae</taxon>
        <taxon>Mycosphaerellales</taxon>
        <taxon>Mycosphaerellaceae</taxon>
        <taxon>Cercospora</taxon>
    </lineage>
</organism>
<dbReference type="Proteomes" id="UP000230605">
    <property type="component" value="Chromosome 3"/>
</dbReference>
<sequence>MSPRSRAGARKNTMDMTACGRVVWTGISGVYLVITCCFRGDKKEQGDKGGLDMVSVVEMEEAVGMELEEEDTTSSHPTPSSPTPPTSSSPRPWTRASAPRPTSWFAGPKRCNMARPALESGSPTLDASMPPSLTMPATTTTTTALEADSNGVTEPTNAEEPRTIRPRPGFLNLRRAAEDFANIAIPHRRLLHENSGSEEEASRMWILEHPNRYHHTPAVVITVPHDEPPEELRSLQAHMSRREHLRDENGELRTGLPVQRRLRSRYRLSEDGRVIAVLPDFYKDESRGAIKRTPKPETPKVKPTGADDNEDAFSFLWLGDALLDEQGEVESMPSDQESLDMHADLAVAPADILGRPAQLDVEIFGICGEDGQEGEMESIATRMGL</sequence>
<proteinExistence type="predicted"/>
<evidence type="ECO:0000256" key="1">
    <source>
        <dbReference type="SAM" id="MobiDB-lite"/>
    </source>
</evidence>
<feature type="region of interest" description="Disordered" evidence="1">
    <location>
        <begin position="65"/>
        <end position="137"/>
    </location>
</feature>
<dbReference type="AlphaFoldDB" id="A0A2G5I298"/>
<protein>
    <submittedName>
        <fullName evidence="2">Uncharacterized protein</fullName>
    </submittedName>
</protein>
<comment type="caution">
    <text evidence="2">The sequence shown here is derived from an EMBL/GenBank/DDBJ whole genome shotgun (WGS) entry which is preliminary data.</text>
</comment>
<evidence type="ECO:0000313" key="2">
    <source>
        <dbReference type="EMBL" id="PIA98924.1"/>
    </source>
</evidence>
<accession>A0A2G5I298</accession>
<name>A0A2G5I298_CERBT</name>
<feature type="compositionally biased region" description="Low complexity" evidence="1">
    <location>
        <begin position="88"/>
        <end position="102"/>
    </location>
</feature>